<keyword evidence="2" id="KW-0479">Metal-binding</keyword>
<evidence type="ECO:0000256" key="3">
    <source>
        <dbReference type="SAM" id="MobiDB-lite"/>
    </source>
</evidence>
<sequence length="391" mass="43822">MAFAINEEEMLHRRVRRRRRRLVYYLMRMRAESGETGPLNCRLNTGVPVLQRFFAGDDPREDFRLSRESLAVLLDLLHQEQRHGWGATIETLVLLFWLASGASYRVVSRVVIYLPRSAEDLAAVTRGFAGLARHCAFLKAPSAINGCHGTPAQPTVQQNVYPPPGHFILADSGYPCLQHPLPLITPYRLPVRGVAAQHFNGHHARARSVIERAFGMMKTRFRAIFLKALEIRHTFLPQVITACAVLHNICLGAGDTMAPEEDVQDGMLGDEAEDRLEAVSGARWRDRLSAEVSALEEVDHNHVYLHGSRRTSPANPDDVEDSGDVQPKHPDHPHDVPLPVDIRVSIVVSHPAQQHCQRLLLSLEKRRHHDRAGNSPNVLSFLSSVYTVVPV</sequence>
<protein>
    <submittedName>
        <fullName evidence="5">Protein ALP1-like</fullName>
    </submittedName>
</protein>
<evidence type="ECO:0000259" key="4">
    <source>
        <dbReference type="Pfam" id="PF13359"/>
    </source>
</evidence>
<dbReference type="GO" id="GO:0046872">
    <property type="term" value="F:metal ion binding"/>
    <property type="evidence" value="ECO:0007669"/>
    <property type="project" value="UniProtKB-KW"/>
</dbReference>
<dbReference type="AlphaFoldDB" id="A0AAV1H5A2"/>
<proteinExistence type="predicted"/>
<feature type="region of interest" description="Disordered" evidence="3">
    <location>
        <begin position="305"/>
        <end position="335"/>
    </location>
</feature>
<evidence type="ECO:0000256" key="1">
    <source>
        <dbReference type="ARBA" id="ARBA00001968"/>
    </source>
</evidence>
<dbReference type="Pfam" id="PF13359">
    <property type="entry name" value="DDE_Tnp_4"/>
    <property type="match status" value="1"/>
</dbReference>
<reference evidence="5" key="1">
    <citation type="submission" date="2023-08" db="EMBL/GenBank/DDBJ databases">
        <authorList>
            <person name="Alioto T."/>
            <person name="Alioto T."/>
            <person name="Gomez Garrido J."/>
        </authorList>
    </citation>
    <scope>NUCLEOTIDE SEQUENCE</scope>
</reference>
<dbReference type="InterPro" id="IPR027806">
    <property type="entry name" value="HARBI1_dom"/>
</dbReference>
<organism evidence="5 6">
    <name type="scientific">Xyrichtys novacula</name>
    <name type="common">Pearly razorfish</name>
    <name type="synonym">Hemipteronotus novacula</name>
    <dbReference type="NCBI Taxonomy" id="13765"/>
    <lineage>
        <taxon>Eukaryota</taxon>
        <taxon>Metazoa</taxon>
        <taxon>Chordata</taxon>
        <taxon>Craniata</taxon>
        <taxon>Vertebrata</taxon>
        <taxon>Euteleostomi</taxon>
        <taxon>Actinopterygii</taxon>
        <taxon>Neopterygii</taxon>
        <taxon>Teleostei</taxon>
        <taxon>Neoteleostei</taxon>
        <taxon>Acanthomorphata</taxon>
        <taxon>Eupercaria</taxon>
        <taxon>Labriformes</taxon>
        <taxon>Labridae</taxon>
        <taxon>Xyrichtys</taxon>
    </lineage>
</organism>
<evidence type="ECO:0000313" key="6">
    <source>
        <dbReference type="Proteomes" id="UP001178508"/>
    </source>
</evidence>
<gene>
    <name evidence="5" type="ORF">XNOV1_A029188</name>
</gene>
<feature type="compositionally biased region" description="Basic and acidic residues" evidence="3">
    <location>
        <begin position="326"/>
        <end position="335"/>
    </location>
</feature>
<comment type="cofactor">
    <cofactor evidence="1">
        <name>a divalent metal cation</name>
        <dbReference type="ChEBI" id="CHEBI:60240"/>
    </cofactor>
</comment>
<name>A0AAV1H5A2_XYRNO</name>
<keyword evidence="6" id="KW-1185">Reference proteome</keyword>
<evidence type="ECO:0000313" key="5">
    <source>
        <dbReference type="EMBL" id="CAJ1081202.1"/>
    </source>
</evidence>
<evidence type="ECO:0000256" key="2">
    <source>
        <dbReference type="ARBA" id="ARBA00022723"/>
    </source>
</evidence>
<accession>A0AAV1H5A2</accession>
<dbReference type="Proteomes" id="UP001178508">
    <property type="component" value="Chromosome 19"/>
</dbReference>
<feature type="domain" description="DDE Tnp4" evidence="4">
    <location>
        <begin position="159"/>
        <end position="248"/>
    </location>
</feature>
<dbReference type="EMBL" id="OY660882">
    <property type="protein sequence ID" value="CAJ1081202.1"/>
    <property type="molecule type" value="Genomic_DNA"/>
</dbReference>